<dbReference type="AlphaFoldDB" id="A0A0J0XCW4"/>
<organism evidence="8 9">
    <name type="scientific">Cutaneotrichosporon oleaginosum</name>
    <dbReference type="NCBI Taxonomy" id="879819"/>
    <lineage>
        <taxon>Eukaryota</taxon>
        <taxon>Fungi</taxon>
        <taxon>Dikarya</taxon>
        <taxon>Basidiomycota</taxon>
        <taxon>Agaricomycotina</taxon>
        <taxon>Tremellomycetes</taxon>
        <taxon>Trichosporonales</taxon>
        <taxon>Trichosporonaceae</taxon>
        <taxon>Cutaneotrichosporon</taxon>
    </lineage>
</organism>
<dbReference type="EMBL" id="KQ087278">
    <property type="protein sequence ID" value="KLT38897.1"/>
    <property type="molecule type" value="Genomic_DNA"/>
</dbReference>
<name>A0A0J0XCW4_9TREE</name>
<gene>
    <name evidence="8" type="ORF">CC85DRAFT_331211</name>
</gene>
<dbReference type="Gene3D" id="1.20.1740.10">
    <property type="entry name" value="Amino acid/polyamine transporter I"/>
    <property type="match status" value="1"/>
</dbReference>
<evidence type="ECO:0000256" key="5">
    <source>
        <dbReference type="ARBA" id="ARBA00023136"/>
    </source>
</evidence>
<comment type="similarity">
    <text evidence="2">Belongs to the amino acid/polyamine transporter 2 family.</text>
</comment>
<evidence type="ECO:0000256" key="1">
    <source>
        <dbReference type="ARBA" id="ARBA00004141"/>
    </source>
</evidence>
<keyword evidence="5 6" id="KW-0472">Membrane</keyword>
<dbReference type="PANTHER" id="PTHR22950:SF683">
    <property type="entry name" value="AMINO ACID TRANSPORTER (EUROFUNG)"/>
    <property type="match status" value="1"/>
</dbReference>
<dbReference type="STRING" id="879819.A0A0J0XCW4"/>
<dbReference type="InterPro" id="IPR013057">
    <property type="entry name" value="AA_transpt_TM"/>
</dbReference>
<feature type="domain" description="Amino acid transporter transmembrane" evidence="7">
    <location>
        <begin position="52"/>
        <end position="444"/>
    </location>
</feature>
<feature type="transmembrane region" description="Helical" evidence="6">
    <location>
        <begin position="51"/>
        <end position="76"/>
    </location>
</feature>
<dbReference type="PIRSF" id="PIRSF006060">
    <property type="entry name" value="AA_transporter"/>
    <property type="match status" value="1"/>
</dbReference>
<protein>
    <recommendedName>
        <fullName evidence="7">Amino acid transporter transmembrane domain-containing protein</fullName>
    </recommendedName>
</protein>
<dbReference type="Pfam" id="PF01490">
    <property type="entry name" value="Aa_trans"/>
    <property type="match status" value="1"/>
</dbReference>
<evidence type="ECO:0000256" key="3">
    <source>
        <dbReference type="ARBA" id="ARBA00022692"/>
    </source>
</evidence>
<evidence type="ECO:0000313" key="9">
    <source>
        <dbReference type="Proteomes" id="UP000053611"/>
    </source>
</evidence>
<evidence type="ECO:0000256" key="6">
    <source>
        <dbReference type="SAM" id="Phobius"/>
    </source>
</evidence>
<keyword evidence="9" id="KW-1185">Reference proteome</keyword>
<comment type="subcellular location">
    <subcellularLocation>
        <location evidence="1">Membrane</location>
        <topology evidence="1">Multi-pass membrane protein</topology>
    </subcellularLocation>
</comment>
<feature type="transmembrane region" description="Helical" evidence="6">
    <location>
        <begin position="82"/>
        <end position="105"/>
    </location>
</feature>
<accession>A0A0J0XCW4</accession>
<evidence type="ECO:0000256" key="2">
    <source>
        <dbReference type="ARBA" id="ARBA00008066"/>
    </source>
</evidence>
<dbReference type="PANTHER" id="PTHR22950">
    <property type="entry name" value="AMINO ACID TRANSPORTER"/>
    <property type="match status" value="1"/>
</dbReference>
<feature type="transmembrane region" description="Helical" evidence="6">
    <location>
        <begin position="190"/>
        <end position="211"/>
    </location>
</feature>
<dbReference type="GeneID" id="28987626"/>
<feature type="transmembrane region" description="Helical" evidence="6">
    <location>
        <begin position="156"/>
        <end position="178"/>
    </location>
</feature>
<feature type="transmembrane region" description="Helical" evidence="6">
    <location>
        <begin position="381"/>
        <end position="406"/>
    </location>
</feature>
<evidence type="ECO:0000313" key="8">
    <source>
        <dbReference type="EMBL" id="KLT38897.1"/>
    </source>
</evidence>
<feature type="transmembrane region" description="Helical" evidence="6">
    <location>
        <begin position="239"/>
        <end position="260"/>
    </location>
</feature>
<evidence type="ECO:0000259" key="7">
    <source>
        <dbReference type="Pfam" id="PF01490"/>
    </source>
</evidence>
<keyword evidence="3 6" id="KW-0812">Transmembrane</keyword>
<feature type="transmembrane region" description="Helical" evidence="6">
    <location>
        <begin position="126"/>
        <end position="150"/>
    </location>
</feature>
<sequence>MGYIKTEKNVQEVDVSENPDYDVEVLGSKGAIVTDEVFGAITDKGPNYRSVGWLGTSVLMMKTQMGLGVLSMPAVFDTLGMIPGVICLIAIAAITTWSDYIVGMWKLAHPETYDIADVMMRIFGRFGYEIMNFAYTLFWIAVSGSAMLGLSTALNAVSTHGACTAVFVAVAAIIAMGLASIRTLGKISWLAWVGVTSIVVSILVLTISVGVQDRPSAAPQTGDWEPEIKLFGSPSFTSAISAIGTLVFSYAGTPAFFSIVSEMREPRLYTRALITCQALITCVYLAIGIVVYYFCGAYVASPALGSAGALMKKVCYGLAIPGLVSTVCLVTHLPAKQIFVRLLRGSPHLTSNSITHWAYWLGCVAACTIIAYIIASAVPVFGGLVSLVGALLGTLMCFQPMGFMWLYLHRNDERSTKWYAGVTWSVFVIVAGMFLMISGTYGSIVDIKNSYAQYGGTAAWTCADNSGSV</sequence>
<feature type="transmembrane region" description="Helical" evidence="6">
    <location>
        <begin position="272"/>
        <end position="294"/>
    </location>
</feature>
<proteinExistence type="inferred from homology"/>
<feature type="transmembrane region" description="Helical" evidence="6">
    <location>
        <begin position="356"/>
        <end position="375"/>
    </location>
</feature>
<dbReference type="GO" id="GO:0016020">
    <property type="term" value="C:membrane"/>
    <property type="evidence" value="ECO:0007669"/>
    <property type="project" value="UniProtKB-SubCell"/>
</dbReference>
<feature type="transmembrane region" description="Helical" evidence="6">
    <location>
        <begin position="314"/>
        <end position="335"/>
    </location>
</feature>
<dbReference type="Proteomes" id="UP000053611">
    <property type="component" value="Unassembled WGS sequence"/>
</dbReference>
<feature type="transmembrane region" description="Helical" evidence="6">
    <location>
        <begin position="418"/>
        <end position="441"/>
    </location>
</feature>
<keyword evidence="4 6" id="KW-1133">Transmembrane helix</keyword>
<evidence type="ECO:0000256" key="4">
    <source>
        <dbReference type="ARBA" id="ARBA00022989"/>
    </source>
</evidence>
<dbReference type="OrthoDB" id="40134at2759"/>
<reference evidence="8 9" key="1">
    <citation type="submission" date="2015-03" db="EMBL/GenBank/DDBJ databases">
        <title>Genomics and transcriptomics of the oil-accumulating basidiomycete yeast T. oleaginosus allow insights into substrate utilization and the diverse evolutionary trajectories of mating systems in fungi.</title>
        <authorList>
            <consortium name="DOE Joint Genome Institute"/>
            <person name="Kourist R."/>
            <person name="Kracht O."/>
            <person name="Bracharz F."/>
            <person name="Lipzen A."/>
            <person name="Nolan M."/>
            <person name="Ohm R."/>
            <person name="Grigoriev I."/>
            <person name="Sun S."/>
            <person name="Heitman J."/>
            <person name="Bruck T."/>
            <person name="Nowrousian M."/>
        </authorList>
    </citation>
    <scope>NUCLEOTIDE SEQUENCE [LARGE SCALE GENOMIC DNA]</scope>
    <source>
        <strain evidence="8 9">IBC0246</strain>
    </source>
</reference>
<dbReference type="GO" id="GO:0015179">
    <property type="term" value="F:L-amino acid transmembrane transporter activity"/>
    <property type="evidence" value="ECO:0007669"/>
    <property type="project" value="TreeGrafter"/>
</dbReference>